<sequence>MANSIFGNQGSLDLRIDPFEQPVRLSWSIGRTAPEDFSVQIAPILETGTAEPYFIISVEDGEVSSKVFWPVWKDFIGSLDEGTNEIDPIALIRSLMPVAI</sequence>
<protein>
    <submittedName>
        <fullName evidence="1">Uncharacterized protein</fullName>
    </submittedName>
</protein>
<dbReference type="Proteomes" id="UP000707356">
    <property type="component" value="Unassembled WGS sequence"/>
</dbReference>
<name>A0A951PEG5_9CYAN</name>
<evidence type="ECO:0000313" key="2">
    <source>
        <dbReference type="Proteomes" id="UP000707356"/>
    </source>
</evidence>
<dbReference type="AlphaFoldDB" id="A0A951PEG5"/>
<gene>
    <name evidence="1" type="ORF">KME07_22400</name>
</gene>
<evidence type="ECO:0000313" key="1">
    <source>
        <dbReference type="EMBL" id="MBW4468187.1"/>
    </source>
</evidence>
<organism evidence="1 2">
    <name type="scientific">Pegethrix bostrychoides GSE-TBD4-15B</name>
    <dbReference type="NCBI Taxonomy" id="2839662"/>
    <lineage>
        <taxon>Bacteria</taxon>
        <taxon>Bacillati</taxon>
        <taxon>Cyanobacteriota</taxon>
        <taxon>Cyanophyceae</taxon>
        <taxon>Oculatellales</taxon>
        <taxon>Oculatellaceae</taxon>
        <taxon>Pegethrix</taxon>
    </lineage>
</organism>
<dbReference type="EMBL" id="JAHHHV010000085">
    <property type="protein sequence ID" value="MBW4468187.1"/>
    <property type="molecule type" value="Genomic_DNA"/>
</dbReference>
<accession>A0A951PEG5</accession>
<reference evidence="1" key="2">
    <citation type="journal article" date="2022" name="Microbiol. Resour. Announc.">
        <title>Metagenome Sequencing to Explore Phylogenomics of Terrestrial Cyanobacteria.</title>
        <authorList>
            <person name="Ward R.D."/>
            <person name="Stajich J.E."/>
            <person name="Johansen J.R."/>
            <person name="Huntemann M."/>
            <person name="Clum A."/>
            <person name="Foster B."/>
            <person name="Foster B."/>
            <person name="Roux S."/>
            <person name="Palaniappan K."/>
            <person name="Varghese N."/>
            <person name="Mukherjee S."/>
            <person name="Reddy T.B.K."/>
            <person name="Daum C."/>
            <person name="Copeland A."/>
            <person name="Chen I.A."/>
            <person name="Ivanova N.N."/>
            <person name="Kyrpides N.C."/>
            <person name="Shapiro N."/>
            <person name="Eloe-Fadrosh E.A."/>
            <person name="Pietrasiak N."/>
        </authorList>
    </citation>
    <scope>NUCLEOTIDE SEQUENCE</scope>
    <source>
        <strain evidence="1">GSE-TBD4-15B</strain>
    </source>
</reference>
<comment type="caution">
    <text evidence="1">The sequence shown here is derived from an EMBL/GenBank/DDBJ whole genome shotgun (WGS) entry which is preliminary data.</text>
</comment>
<proteinExistence type="predicted"/>
<reference evidence="1" key="1">
    <citation type="submission" date="2021-05" db="EMBL/GenBank/DDBJ databases">
        <authorList>
            <person name="Pietrasiak N."/>
            <person name="Ward R."/>
            <person name="Stajich J.E."/>
            <person name="Kurbessoian T."/>
        </authorList>
    </citation>
    <scope>NUCLEOTIDE SEQUENCE</scope>
    <source>
        <strain evidence="1">GSE-TBD4-15B</strain>
    </source>
</reference>